<feature type="transmembrane region" description="Helical" evidence="2">
    <location>
        <begin position="173"/>
        <end position="194"/>
    </location>
</feature>
<proteinExistence type="predicted"/>
<accession>A0A9X2LIK7</accession>
<evidence type="ECO:0000313" key="4">
    <source>
        <dbReference type="EMBL" id="MCQ8771656.1"/>
    </source>
</evidence>
<dbReference type="PANTHER" id="PTHR35797">
    <property type="entry name" value="PROTEASE-RELATED"/>
    <property type="match status" value="1"/>
</dbReference>
<organism evidence="4 5">
    <name type="scientific">Streptomyces telluris</name>
    <dbReference type="NCBI Taxonomy" id="2720021"/>
    <lineage>
        <taxon>Bacteria</taxon>
        <taxon>Bacillati</taxon>
        <taxon>Actinomycetota</taxon>
        <taxon>Actinomycetes</taxon>
        <taxon>Kitasatosporales</taxon>
        <taxon>Streptomycetaceae</taxon>
        <taxon>Streptomyces</taxon>
    </lineage>
</organism>
<feature type="transmembrane region" description="Helical" evidence="2">
    <location>
        <begin position="255"/>
        <end position="277"/>
    </location>
</feature>
<protein>
    <submittedName>
        <fullName evidence="4">CPBP family intramembrane metalloprotease</fullName>
    </submittedName>
</protein>
<name>A0A9X2LIK7_9ACTN</name>
<sequence>MASKESLPESGRTSRTRRKGVAAFLVICFGASWAYVFTARFACGLSLVNPLVQLPFGFMPAIAATVVRRWVTKEGFADSGLRLRLRSAWPYYLVAWLGPLALTAATMALAAALGLWTPDLTPLRDFAGGMPAWVFVVVLMLVLPLLTPIYGGEEFGWTSYLRPRLSPGRSAKATVLTGLIWASWHYPLAFVGYIEFPDVLIGLLAWTVSFQFQEALLVWLYVRSKSVWVVSLAHAGNNMVLSLVSGILLSEGAGLEVTSVTLLMAAPTAVVCAVLALRGKRGSQEKREKREKRGKRGKRGKLRPIAVQADCTYGGQVGPGAS</sequence>
<feature type="compositionally biased region" description="Basic residues" evidence="1">
    <location>
        <begin position="289"/>
        <end position="302"/>
    </location>
</feature>
<evidence type="ECO:0000256" key="2">
    <source>
        <dbReference type="SAM" id="Phobius"/>
    </source>
</evidence>
<feature type="region of interest" description="Disordered" evidence="1">
    <location>
        <begin position="283"/>
        <end position="322"/>
    </location>
</feature>
<comment type="caution">
    <text evidence="4">The sequence shown here is derived from an EMBL/GenBank/DDBJ whole genome shotgun (WGS) entry which is preliminary data.</text>
</comment>
<evidence type="ECO:0000259" key="3">
    <source>
        <dbReference type="Pfam" id="PF02517"/>
    </source>
</evidence>
<keyword evidence="4" id="KW-0378">Hydrolase</keyword>
<feature type="transmembrane region" description="Helical" evidence="2">
    <location>
        <begin position="54"/>
        <end position="71"/>
    </location>
</feature>
<feature type="domain" description="CAAX prenyl protease 2/Lysostaphin resistance protein A-like" evidence="3">
    <location>
        <begin position="135"/>
        <end position="240"/>
    </location>
</feature>
<feature type="transmembrane region" description="Helical" evidence="2">
    <location>
        <begin position="132"/>
        <end position="152"/>
    </location>
</feature>
<dbReference type="GO" id="GO:0080120">
    <property type="term" value="P:CAAX-box protein maturation"/>
    <property type="evidence" value="ECO:0007669"/>
    <property type="project" value="UniProtKB-ARBA"/>
</dbReference>
<keyword evidence="2" id="KW-0812">Transmembrane</keyword>
<dbReference type="GO" id="GO:0008237">
    <property type="term" value="F:metallopeptidase activity"/>
    <property type="evidence" value="ECO:0007669"/>
    <property type="project" value="UniProtKB-KW"/>
</dbReference>
<keyword evidence="4" id="KW-0645">Protease</keyword>
<dbReference type="EMBL" id="JANIID010000015">
    <property type="protein sequence ID" value="MCQ8771656.1"/>
    <property type="molecule type" value="Genomic_DNA"/>
</dbReference>
<keyword evidence="2" id="KW-1133">Transmembrane helix</keyword>
<gene>
    <name evidence="4" type="ORF">NQU55_18075</name>
</gene>
<feature type="transmembrane region" description="Helical" evidence="2">
    <location>
        <begin position="200"/>
        <end position="222"/>
    </location>
</feature>
<dbReference type="AlphaFoldDB" id="A0A9X2LIK7"/>
<dbReference type="PANTHER" id="PTHR35797:SF1">
    <property type="entry name" value="PROTEASE"/>
    <property type="match status" value="1"/>
</dbReference>
<feature type="transmembrane region" description="Helical" evidence="2">
    <location>
        <begin position="91"/>
        <end position="112"/>
    </location>
</feature>
<keyword evidence="2" id="KW-0472">Membrane</keyword>
<dbReference type="Proteomes" id="UP001142374">
    <property type="component" value="Unassembled WGS sequence"/>
</dbReference>
<evidence type="ECO:0000256" key="1">
    <source>
        <dbReference type="SAM" id="MobiDB-lite"/>
    </source>
</evidence>
<dbReference type="RefSeq" id="WP_256790840.1">
    <property type="nucleotide sequence ID" value="NZ_JANIID010000015.1"/>
</dbReference>
<reference evidence="4" key="1">
    <citation type="submission" date="2022-06" db="EMBL/GenBank/DDBJ databases">
        <title>WGS of actinobacteria.</title>
        <authorList>
            <person name="Thawai C."/>
        </authorList>
    </citation>
    <scope>NUCLEOTIDE SEQUENCE</scope>
    <source>
        <strain evidence="4">AA8</strain>
    </source>
</reference>
<dbReference type="InterPro" id="IPR003675">
    <property type="entry name" value="Rce1/LyrA-like_dom"/>
</dbReference>
<dbReference type="InterPro" id="IPR042150">
    <property type="entry name" value="MmRce1-like"/>
</dbReference>
<keyword evidence="4" id="KW-0482">Metalloprotease</keyword>
<feature type="transmembrane region" description="Helical" evidence="2">
    <location>
        <begin position="229"/>
        <end position="249"/>
    </location>
</feature>
<dbReference type="Pfam" id="PF02517">
    <property type="entry name" value="Rce1-like"/>
    <property type="match status" value="1"/>
</dbReference>
<feature type="transmembrane region" description="Helical" evidence="2">
    <location>
        <begin position="21"/>
        <end position="42"/>
    </location>
</feature>
<keyword evidence="5" id="KW-1185">Reference proteome</keyword>
<evidence type="ECO:0000313" key="5">
    <source>
        <dbReference type="Proteomes" id="UP001142374"/>
    </source>
</evidence>
<dbReference type="GO" id="GO:0004175">
    <property type="term" value="F:endopeptidase activity"/>
    <property type="evidence" value="ECO:0007669"/>
    <property type="project" value="UniProtKB-ARBA"/>
</dbReference>